<dbReference type="RefSeq" id="WP_036708806.1">
    <property type="nucleotide sequence ID" value="NZ_JRKQ01000028.1"/>
</dbReference>
<comment type="caution">
    <text evidence="2">The sequence shown here is derived from an EMBL/GenBank/DDBJ whole genome shotgun (WGS) entry which is preliminary data.</text>
</comment>
<protein>
    <submittedName>
        <fullName evidence="2">Regulatory protein MerR</fullName>
    </submittedName>
</protein>
<evidence type="ECO:0000313" key="3">
    <source>
        <dbReference type="Proteomes" id="UP000029858"/>
    </source>
</evidence>
<dbReference type="AlphaFoldDB" id="A0A099GID6"/>
<gene>
    <name evidence="2" type="ORF">IX56_07495</name>
</gene>
<dbReference type="InterPro" id="IPR041657">
    <property type="entry name" value="HTH_17"/>
</dbReference>
<dbReference type="Proteomes" id="UP000029858">
    <property type="component" value="Unassembled WGS sequence"/>
</dbReference>
<reference evidence="2 3" key="1">
    <citation type="submission" date="2014-09" db="EMBL/GenBank/DDBJ databases">
        <authorList>
            <person name="McGinnis J.M."/>
            <person name="Wolfgang W.J."/>
        </authorList>
    </citation>
    <scope>NUCLEOTIDE SEQUENCE [LARGE SCALE GENOMIC DNA]</scope>
    <source>
        <strain evidence="2 3">5503</strain>
    </source>
</reference>
<sequence length="85" mass="9646">MKQTEPLTSDPRSGPSGAILAGWISRGELARELGLTEDTLRRWEDRRIGPVCVRAGRRVYYRRTAVQDWLAAQETAKQARGRGHR</sequence>
<reference evidence="2 3" key="2">
    <citation type="submission" date="2014-10" db="EMBL/GenBank/DDBJ databases">
        <title>Paracoccus sanguinis sp. nov., isolated from clinical specimens of New York State patients.</title>
        <authorList>
            <person name="Mingle L.A."/>
            <person name="Cole J.A."/>
            <person name="Lapierre P."/>
            <person name="Musser K.A."/>
        </authorList>
    </citation>
    <scope>NUCLEOTIDE SEQUENCE [LARGE SCALE GENOMIC DNA]</scope>
    <source>
        <strain evidence="2 3">5503</strain>
    </source>
</reference>
<accession>A0A099GID6</accession>
<organism evidence="2 3">
    <name type="scientific">Paracoccus sanguinis</name>
    <dbReference type="NCBI Taxonomy" id="1545044"/>
    <lineage>
        <taxon>Bacteria</taxon>
        <taxon>Pseudomonadati</taxon>
        <taxon>Pseudomonadota</taxon>
        <taxon>Alphaproteobacteria</taxon>
        <taxon>Rhodobacterales</taxon>
        <taxon>Paracoccaceae</taxon>
        <taxon>Paracoccus</taxon>
    </lineage>
</organism>
<dbReference type="InterPro" id="IPR009061">
    <property type="entry name" value="DNA-bd_dom_put_sf"/>
</dbReference>
<dbReference type="Pfam" id="PF12728">
    <property type="entry name" value="HTH_17"/>
    <property type="match status" value="1"/>
</dbReference>
<proteinExistence type="predicted"/>
<dbReference type="SUPFAM" id="SSF46955">
    <property type="entry name" value="Putative DNA-binding domain"/>
    <property type="match status" value="1"/>
</dbReference>
<dbReference type="EMBL" id="JRKQ01000028">
    <property type="protein sequence ID" value="KGJ22549.1"/>
    <property type="molecule type" value="Genomic_DNA"/>
</dbReference>
<evidence type="ECO:0000313" key="2">
    <source>
        <dbReference type="EMBL" id="KGJ22549.1"/>
    </source>
</evidence>
<name>A0A099GID6_9RHOB</name>
<dbReference type="InterPro" id="IPR036388">
    <property type="entry name" value="WH-like_DNA-bd_sf"/>
</dbReference>
<evidence type="ECO:0000259" key="1">
    <source>
        <dbReference type="Pfam" id="PF12728"/>
    </source>
</evidence>
<dbReference type="Gene3D" id="1.10.10.10">
    <property type="entry name" value="Winged helix-like DNA-binding domain superfamily/Winged helix DNA-binding domain"/>
    <property type="match status" value="1"/>
</dbReference>
<feature type="domain" description="Helix-turn-helix" evidence="1">
    <location>
        <begin position="27"/>
        <end position="73"/>
    </location>
</feature>